<dbReference type="PROSITE" id="PS51296">
    <property type="entry name" value="RIESKE"/>
    <property type="match status" value="1"/>
</dbReference>
<comment type="caution">
    <text evidence="8">The sequence shown here is derived from an EMBL/GenBank/DDBJ whole genome shotgun (WGS) entry which is preliminary data.</text>
</comment>
<evidence type="ECO:0000259" key="7">
    <source>
        <dbReference type="PROSITE" id="PS51296"/>
    </source>
</evidence>
<dbReference type="AlphaFoldDB" id="A0A521G4C5"/>
<keyword evidence="2" id="KW-0479">Metal-binding</keyword>
<name>A0A521G4C5_9BACT</name>
<keyword evidence="3" id="KW-0408">Iron</keyword>
<proteinExistence type="predicted"/>
<dbReference type="InterPro" id="IPR036922">
    <property type="entry name" value="Rieske_2Fe-2S_sf"/>
</dbReference>
<dbReference type="Gene3D" id="2.102.10.10">
    <property type="entry name" value="Rieske [2Fe-2S] iron-sulphur domain"/>
    <property type="match status" value="1"/>
</dbReference>
<evidence type="ECO:0000313" key="8">
    <source>
        <dbReference type="EMBL" id="TAA75872.1"/>
    </source>
</evidence>
<dbReference type="GO" id="GO:0051537">
    <property type="term" value="F:2 iron, 2 sulfur cluster binding"/>
    <property type="evidence" value="ECO:0007669"/>
    <property type="project" value="UniProtKB-KW"/>
</dbReference>
<evidence type="ECO:0000256" key="6">
    <source>
        <dbReference type="ARBA" id="ARBA00034078"/>
    </source>
</evidence>
<comment type="cofactor">
    <cofactor evidence="6">
        <name>[2Fe-2S] cluster</name>
        <dbReference type="ChEBI" id="CHEBI:190135"/>
    </cofactor>
</comment>
<evidence type="ECO:0000256" key="2">
    <source>
        <dbReference type="ARBA" id="ARBA00022723"/>
    </source>
</evidence>
<dbReference type="EMBL" id="NQJD01000003">
    <property type="protein sequence ID" value="TAA75872.1"/>
    <property type="molecule type" value="Genomic_DNA"/>
</dbReference>
<reference evidence="8" key="1">
    <citation type="submission" date="2017-07" db="EMBL/GenBank/DDBJ databases">
        <title>The cable genome - Insights into the physiology and evolution of filamentous bacteria capable of sulfide oxidation via long distance electron transfer.</title>
        <authorList>
            <person name="Thorup C."/>
            <person name="Bjerg J.T."/>
            <person name="Schreiber L."/>
            <person name="Nielsen L.P."/>
            <person name="Kjeldsen K.U."/>
            <person name="Boesen T."/>
            <person name="Boggild A."/>
            <person name="Meysman F."/>
            <person name="Geelhoed J."/>
            <person name="Schramm A."/>
        </authorList>
    </citation>
    <scope>NUCLEOTIDE SEQUENCE [LARGE SCALE GENOMIC DNA]</scope>
    <source>
        <strain evidence="8">GS</strain>
    </source>
</reference>
<dbReference type="Pfam" id="PF00355">
    <property type="entry name" value="Rieske"/>
    <property type="match status" value="1"/>
</dbReference>
<keyword evidence="9" id="KW-1185">Reference proteome</keyword>
<gene>
    <name evidence="8" type="ORF">CDV28_103111</name>
</gene>
<dbReference type="InterPro" id="IPR017941">
    <property type="entry name" value="Rieske_2Fe-2S"/>
</dbReference>
<dbReference type="PANTHER" id="PTHR10134">
    <property type="entry name" value="CYTOCHROME B-C1 COMPLEX SUBUNIT RIESKE, MITOCHONDRIAL"/>
    <property type="match status" value="1"/>
</dbReference>
<evidence type="ECO:0000256" key="5">
    <source>
        <dbReference type="ARBA" id="ARBA00023157"/>
    </source>
</evidence>
<organism evidence="8 9">
    <name type="scientific">Candidatus Electronema aureum</name>
    <dbReference type="NCBI Taxonomy" id="2005002"/>
    <lineage>
        <taxon>Bacteria</taxon>
        <taxon>Pseudomonadati</taxon>
        <taxon>Thermodesulfobacteriota</taxon>
        <taxon>Desulfobulbia</taxon>
        <taxon>Desulfobulbales</taxon>
        <taxon>Desulfobulbaceae</taxon>
        <taxon>Candidatus Electronema</taxon>
    </lineage>
</organism>
<evidence type="ECO:0000313" key="9">
    <source>
        <dbReference type="Proteomes" id="UP000316238"/>
    </source>
</evidence>
<dbReference type="InterPro" id="IPR014349">
    <property type="entry name" value="Rieske_Fe-S_prot"/>
</dbReference>
<feature type="domain" description="Rieske" evidence="7">
    <location>
        <begin position="47"/>
        <end position="138"/>
    </location>
</feature>
<sequence>MKPCDCQQEERRSFITGLVRWAAALTGAALIHPLLKFSGYTVKPKPRYVKVAAPLPRSGVHAEREFFLFASSDRQQAWAVSRTCTHLGCRVNFLEDKQLIECPCHQSRFTPQGARLAGPAQKNLPVFKVEVQKDETSTVTGYVVEI</sequence>
<evidence type="ECO:0000256" key="4">
    <source>
        <dbReference type="ARBA" id="ARBA00023014"/>
    </source>
</evidence>
<dbReference type="PRINTS" id="PR00162">
    <property type="entry name" value="RIESKE"/>
</dbReference>
<keyword evidence="4" id="KW-0411">Iron-sulfur</keyword>
<dbReference type="GO" id="GO:0046872">
    <property type="term" value="F:metal ion binding"/>
    <property type="evidence" value="ECO:0007669"/>
    <property type="project" value="UniProtKB-KW"/>
</dbReference>
<evidence type="ECO:0000256" key="3">
    <source>
        <dbReference type="ARBA" id="ARBA00023004"/>
    </source>
</evidence>
<dbReference type="Proteomes" id="UP000316238">
    <property type="component" value="Unassembled WGS sequence"/>
</dbReference>
<dbReference type="GO" id="GO:0016020">
    <property type="term" value="C:membrane"/>
    <property type="evidence" value="ECO:0007669"/>
    <property type="project" value="InterPro"/>
</dbReference>
<accession>A0A521G4C5</accession>
<evidence type="ECO:0000256" key="1">
    <source>
        <dbReference type="ARBA" id="ARBA00022714"/>
    </source>
</evidence>
<dbReference type="SUPFAM" id="SSF50022">
    <property type="entry name" value="ISP domain"/>
    <property type="match status" value="1"/>
</dbReference>
<keyword evidence="1" id="KW-0001">2Fe-2S</keyword>
<keyword evidence="5" id="KW-1015">Disulfide bond</keyword>
<protein>
    <submittedName>
        <fullName evidence="8">Rieske [2Fe-2S] domain-containing protein</fullName>
    </submittedName>
</protein>
<dbReference type="InterPro" id="IPR005805">
    <property type="entry name" value="Rieske_Fe-S_prot_C"/>
</dbReference>